<dbReference type="InterPro" id="IPR037066">
    <property type="entry name" value="Plug_dom_sf"/>
</dbReference>
<dbReference type="Pfam" id="PF13715">
    <property type="entry name" value="CarbopepD_reg_2"/>
    <property type="match status" value="1"/>
</dbReference>
<protein>
    <submittedName>
        <fullName evidence="5">Putative outer membrane protein</fullName>
    </submittedName>
</protein>
<keyword evidence="2" id="KW-0472">Membrane</keyword>
<feature type="domain" description="TonB-dependent receptor plug" evidence="4">
    <location>
        <begin position="114"/>
        <end position="221"/>
    </location>
</feature>
<comment type="similarity">
    <text evidence="2">Belongs to the TonB-dependent receptor family.</text>
</comment>
<sequence>MRKILFIICLFILPAIAIAQDLKEVTGTVTSGADLEPILGATIQILNTNRASVTDLDGKFTIQAKPDDVLVVSSLGFKTVNVLVGDKNFFEVIMQEDQETLDQVIVVAYGKSSKSNLTNSVAQLKNENLDDLSYSGVADALKGKLAGVQITNTSGQVGEAPQISIRGLSSITASSSPLIVVDGFPIEDALEFINPSSIKSIEVLKDASSAALYGSRGANGVILVTTKDGDGEPSFSFKAFTGVKSVLRLPDLLNTTEFTDFTRNERQLAENANAINENRDPAVIGYSNLEIARRILAQNTSASGNGTDWLEEAKREDVTIQNYQFDVGGGSRLTKYYFSGQFVQDEGLVKDNEYRALNLQARFNTKLSDKVKLGLNFRPSYSRQRRSAQQFSDFARNYGFFAPRHNQFSSDLTGEPVGSYAHARHFRNIDFSYIDENGDQQDFTQSSIWGELITTIH</sequence>
<name>A0A090QHH9_NONUL</name>
<dbReference type="InterPro" id="IPR023997">
    <property type="entry name" value="TonB-dep_OMP_SusC/RagA_CS"/>
</dbReference>
<evidence type="ECO:0000256" key="3">
    <source>
        <dbReference type="SAM" id="SignalP"/>
    </source>
</evidence>
<dbReference type="InterPro" id="IPR008969">
    <property type="entry name" value="CarboxyPept-like_regulatory"/>
</dbReference>
<gene>
    <name evidence="5" type="ORF">JCM19314_1866</name>
</gene>
<dbReference type="SUPFAM" id="SSF49464">
    <property type="entry name" value="Carboxypeptidase regulatory domain-like"/>
    <property type="match status" value="1"/>
</dbReference>
<keyword evidence="2" id="KW-0998">Cell outer membrane</keyword>
<evidence type="ECO:0000313" key="5">
    <source>
        <dbReference type="EMBL" id="GAL01713.1"/>
    </source>
</evidence>
<keyword evidence="2" id="KW-1134">Transmembrane beta strand</keyword>
<dbReference type="Proteomes" id="UP000029226">
    <property type="component" value="Unassembled WGS sequence"/>
</dbReference>
<dbReference type="NCBIfam" id="TIGR04057">
    <property type="entry name" value="SusC_RagA_signa"/>
    <property type="match status" value="1"/>
</dbReference>
<dbReference type="AlphaFoldDB" id="A0A090QHH9"/>
<dbReference type="GO" id="GO:0044718">
    <property type="term" value="P:siderophore transmembrane transport"/>
    <property type="evidence" value="ECO:0007669"/>
    <property type="project" value="TreeGrafter"/>
</dbReference>
<dbReference type="GO" id="GO:0015344">
    <property type="term" value="F:siderophore uptake transmembrane transporter activity"/>
    <property type="evidence" value="ECO:0007669"/>
    <property type="project" value="TreeGrafter"/>
</dbReference>
<dbReference type="PROSITE" id="PS52016">
    <property type="entry name" value="TONB_DEPENDENT_REC_3"/>
    <property type="match status" value="1"/>
</dbReference>
<comment type="subcellular location">
    <subcellularLocation>
        <location evidence="2">Cell outer membrane</location>
        <topology evidence="2">Multi-pass membrane protein</topology>
    </subcellularLocation>
</comment>
<dbReference type="PANTHER" id="PTHR30069">
    <property type="entry name" value="TONB-DEPENDENT OUTER MEMBRANE RECEPTOR"/>
    <property type="match status" value="1"/>
</dbReference>
<dbReference type="EMBL" id="BBMM01000013">
    <property type="protein sequence ID" value="GAL01713.1"/>
    <property type="molecule type" value="Genomic_DNA"/>
</dbReference>
<dbReference type="PANTHER" id="PTHR30069:SF29">
    <property type="entry name" value="HEMOGLOBIN AND HEMOGLOBIN-HAPTOGLOBIN-BINDING PROTEIN 1-RELATED"/>
    <property type="match status" value="1"/>
</dbReference>
<proteinExistence type="inferred from homology"/>
<dbReference type="InterPro" id="IPR023996">
    <property type="entry name" value="TonB-dep_OMP_SusC/RagA"/>
</dbReference>
<dbReference type="Gene3D" id="2.60.40.1120">
    <property type="entry name" value="Carboxypeptidase-like, regulatory domain"/>
    <property type="match status" value="1"/>
</dbReference>
<dbReference type="InterPro" id="IPR012910">
    <property type="entry name" value="Plug_dom"/>
</dbReference>
<organism evidence="5 6">
    <name type="scientific">Nonlabens ulvanivorans</name>
    <name type="common">Persicivirga ulvanivorans</name>
    <dbReference type="NCBI Taxonomy" id="906888"/>
    <lineage>
        <taxon>Bacteria</taxon>
        <taxon>Pseudomonadati</taxon>
        <taxon>Bacteroidota</taxon>
        <taxon>Flavobacteriia</taxon>
        <taxon>Flavobacteriales</taxon>
        <taxon>Flavobacteriaceae</taxon>
        <taxon>Nonlabens</taxon>
    </lineage>
</organism>
<dbReference type="NCBIfam" id="TIGR04056">
    <property type="entry name" value="OMP_RagA_SusC"/>
    <property type="match status" value="1"/>
</dbReference>
<dbReference type="InterPro" id="IPR039426">
    <property type="entry name" value="TonB-dep_rcpt-like"/>
</dbReference>
<dbReference type="Pfam" id="PF07715">
    <property type="entry name" value="Plug"/>
    <property type="match status" value="1"/>
</dbReference>
<keyword evidence="1 3" id="KW-0732">Signal</keyword>
<dbReference type="SUPFAM" id="SSF56935">
    <property type="entry name" value="Porins"/>
    <property type="match status" value="1"/>
</dbReference>
<dbReference type="GO" id="GO:0009279">
    <property type="term" value="C:cell outer membrane"/>
    <property type="evidence" value="ECO:0007669"/>
    <property type="project" value="UniProtKB-SubCell"/>
</dbReference>
<evidence type="ECO:0000256" key="1">
    <source>
        <dbReference type="ARBA" id="ARBA00022729"/>
    </source>
</evidence>
<keyword evidence="2" id="KW-0812">Transmembrane</keyword>
<feature type="signal peptide" evidence="3">
    <location>
        <begin position="1"/>
        <end position="19"/>
    </location>
</feature>
<dbReference type="Gene3D" id="2.170.130.10">
    <property type="entry name" value="TonB-dependent receptor, plug domain"/>
    <property type="match status" value="1"/>
</dbReference>
<accession>A0A090QHH9</accession>
<keyword evidence="2" id="KW-0813">Transport</keyword>
<reference evidence="5 6" key="1">
    <citation type="journal article" date="2014" name="Genome Announc.">
        <title>Draft Genome Sequences of Marine Flavobacterium Nonlabens Strains NR17, NR24, NR27, NR32, NR33, and Ara13.</title>
        <authorList>
            <person name="Nakanishi M."/>
            <person name="Meirelles P."/>
            <person name="Suzuki R."/>
            <person name="Takatani N."/>
            <person name="Mino S."/>
            <person name="Suda W."/>
            <person name="Oshima K."/>
            <person name="Hattori M."/>
            <person name="Ohkuma M."/>
            <person name="Hosokawa M."/>
            <person name="Miyashita K."/>
            <person name="Thompson F.L."/>
            <person name="Niwa A."/>
            <person name="Sawabe T."/>
            <person name="Sawabe T."/>
        </authorList>
    </citation>
    <scope>NUCLEOTIDE SEQUENCE [LARGE SCALE GENOMIC DNA]</scope>
    <source>
        <strain evidence="6">JCM19314</strain>
    </source>
</reference>
<feature type="chain" id="PRO_5001861775" evidence="3">
    <location>
        <begin position="20"/>
        <end position="457"/>
    </location>
</feature>
<comment type="caution">
    <text evidence="5">The sequence shown here is derived from an EMBL/GenBank/DDBJ whole genome shotgun (WGS) entry which is preliminary data.</text>
</comment>
<evidence type="ECO:0000259" key="4">
    <source>
        <dbReference type="Pfam" id="PF07715"/>
    </source>
</evidence>
<evidence type="ECO:0000313" key="6">
    <source>
        <dbReference type="Proteomes" id="UP000029226"/>
    </source>
</evidence>
<evidence type="ECO:0000256" key="2">
    <source>
        <dbReference type="PROSITE-ProRule" id="PRU01360"/>
    </source>
</evidence>